<evidence type="ECO:0000313" key="2">
    <source>
        <dbReference type="Proteomes" id="UP000722459"/>
    </source>
</evidence>
<evidence type="ECO:0000313" key="1">
    <source>
        <dbReference type="EMBL" id="MBT4870552.1"/>
    </source>
</evidence>
<gene>
    <name evidence="1" type="ORF">HON47_03195</name>
</gene>
<proteinExistence type="predicted"/>
<accession>A0A8T5GF72</accession>
<dbReference type="Proteomes" id="UP000722459">
    <property type="component" value="Unassembled WGS sequence"/>
</dbReference>
<name>A0A8T5GF72_9ARCH</name>
<organism evidence="1 2">
    <name type="scientific">Candidatus Iainarchaeum sp</name>
    <dbReference type="NCBI Taxonomy" id="3101447"/>
    <lineage>
        <taxon>Archaea</taxon>
        <taxon>Candidatus Iainarchaeota</taxon>
        <taxon>Candidatus Iainarchaeia</taxon>
        <taxon>Candidatus Iainarchaeales</taxon>
        <taxon>Candidatus Iainarchaeaceae</taxon>
        <taxon>Candidatus Iainarchaeum</taxon>
    </lineage>
</organism>
<protein>
    <submittedName>
        <fullName evidence="1">Uncharacterized protein</fullName>
    </submittedName>
</protein>
<sequence>MKKLLIVMLIFLVTISFVNAGLTLVSPQENQLVSIGEELEFEISSDPGDYEFNIVLVKVKCSGDVFWTEVYEHYTQGYVLAFKDTIDLEGVGKNYCDFKVQVVQSGLGEYKSDSATTVVNIEPKDWIETVVTRNMGGSIYPGGWGKVDLVFSPGEGVSYSGLIVNEFLPSEIMDPTEMGEDPVNTYDPNHLIGISNGNFDWDYVDEENKLKFLLMSSSPLIQNTLYYVIQADQNLEPGTEIIFNGLWDVLGVQGEVGGKQVIVVSGDYVLPECPITDQQILEYVNKWSKKELNIDPGENDNIMMQILEVWKNCE</sequence>
<comment type="caution">
    <text evidence="1">The sequence shown here is derived from an EMBL/GenBank/DDBJ whole genome shotgun (WGS) entry which is preliminary data.</text>
</comment>
<reference evidence="1" key="1">
    <citation type="journal article" date="2021" name="ISME J.">
        <title>Mercury methylation by metabolically versatile and cosmopolitan marine bacteria.</title>
        <authorList>
            <person name="Lin H."/>
            <person name="Ascher D.B."/>
            <person name="Myung Y."/>
            <person name="Lamborg C.H."/>
            <person name="Hallam S.J."/>
            <person name="Gionfriddo C.M."/>
            <person name="Holt K.E."/>
            <person name="Moreau J.W."/>
        </authorList>
    </citation>
    <scope>NUCLEOTIDE SEQUENCE</scope>
    <source>
        <strain evidence="1">SI075_bin30</strain>
    </source>
</reference>
<dbReference type="EMBL" id="JABJNZ010000046">
    <property type="protein sequence ID" value="MBT4870552.1"/>
    <property type="molecule type" value="Genomic_DNA"/>
</dbReference>
<dbReference type="AlphaFoldDB" id="A0A8T5GF72"/>